<comment type="caution">
    <text evidence="2">The sequence shown here is derived from an EMBL/GenBank/DDBJ whole genome shotgun (WGS) entry which is preliminary data.</text>
</comment>
<dbReference type="InterPro" id="IPR005502">
    <property type="entry name" value="Ribosyl_crysJ1"/>
</dbReference>
<evidence type="ECO:0000313" key="2">
    <source>
        <dbReference type="EMBL" id="PWJ89020.1"/>
    </source>
</evidence>
<accession>A0AA45C5H9</accession>
<feature type="binding site" evidence="1">
    <location>
        <position position="279"/>
    </location>
    <ligand>
        <name>Mg(2+)</name>
        <dbReference type="ChEBI" id="CHEBI:18420"/>
        <label>1</label>
    </ligand>
</feature>
<dbReference type="PANTHER" id="PTHR16222:SF12">
    <property type="entry name" value="ADP-RIBOSYLGLYCOHYDROLASE-RELATED"/>
    <property type="match status" value="1"/>
</dbReference>
<keyword evidence="3" id="KW-1185">Reference proteome</keyword>
<dbReference type="PANTHER" id="PTHR16222">
    <property type="entry name" value="ADP-RIBOSYLGLYCOHYDROLASE"/>
    <property type="match status" value="1"/>
</dbReference>
<name>A0AA45C5H9_9BACT</name>
<organism evidence="2 3">
    <name type="scientific">Oceanotoga teriensis</name>
    <dbReference type="NCBI Taxonomy" id="515440"/>
    <lineage>
        <taxon>Bacteria</taxon>
        <taxon>Thermotogati</taxon>
        <taxon>Thermotogota</taxon>
        <taxon>Thermotogae</taxon>
        <taxon>Petrotogales</taxon>
        <taxon>Petrotogaceae</taxon>
        <taxon>Oceanotoga</taxon>
    </lineage>
</organism>
<dbReference type="RefSeq" id="WP_109605640.1">
    <property type="nucleotide sequence ID" value="NZ_QGGI01000016.1"/>
</dbReference>
<keyword evidence="1" id="KW-0479">Metal-binding</keyword>
<keyword evidence="1" id="KW-0460">Magnesium</keyword>
<dbReference type="AlphaFoldDB" id="A0AA45C5H9"/>
<dbReference type="Pfam" id="PF03747">
    <property type="entry name" value="ADP_ribosyl_GH"/>
    <property type="match status" value="1"/>
</dbReference>
<evidence type="ECO:0000313" key="3">
    <source>
        <dbReference type="Proteomes" id="UP000245921"/>
    </source>
</evidence>
<dbReference type="EMBL" id="QGGI01000016">
    <property type="protein sequence ID" value="PWJ89020.1"/>
    <property type="molecule type" value="Genomic_DNA"/>
</dbReference>
<proteinExistence type="predicted"/>
<protein>
    <submittedName>
        <fullName evidence="2">ADP-ribosylglycohydrolase</fullName>
    </submittedName>
</protein>
<comment type="cofactor">
    <cofactor evidence="1">
        <name>Mg(2+)</name>
        <dbReference type="ChEBI" id="CHEBI:18420"/>
    </cofactor>
    <text evidence="1">Binds 2 magnesium ions per subunit.</text>
</comment>
<dbReference type="InterPro" id="IPR050792">
    <property type="entry name" value="ADP-ribosylglycohydrolase"/>
</dbReference>
<reference evidence="2 3" key="1">
    <citation type="submission" date="2018-05" db="EMBL/GenBank/DDBJ databases">
        <title>Genomic Encyclopedia of Type Strains, Phase IV (KMG-IV): sequencing the most valuable type-strain genomes for metagenomic binning, comparative biology and taxonomic classification.</title>
        <authorList>
            <person name="Goeker M."/>
        </authorList>
    </citation>
    <scope>NUCLEOTIDE SEQUENCE [LARGE SCALE GENOMIC DNA]</scope>
    <source>
        <strain evidence="2 3">DSM 24906</strain>
    </source>
</reference>
<feature type="binding site" evidence="1">
    <location>
        <position position="57"/>
    </location>
    <ligand>
        <name>Mg(2+)</name>
        <dbReference type="ChEBI" id="CHEBI:18420"/>
        <label>1</label>
    </ligand>
</feature>
<feature type="binding site" evidence="1">
    <location>
        <position position="59"/>
    </location>
    <ligand>
        <name>Mg(2+)</name>
        <dbReference type="ChEBI" id="CHEBI:18420"/>
        <label>1</label>
    </ligand>
</feature>
<evidence type="ECO:0000256" key="1">
    <source>
        <dbReference type="PIRSR" id="PIRSR605502-1"/>
    </source>
</evidence>
<dbReference type="Proteomes" id="UP000245921">
    <property type="component" value="Unassembled WGS sequence"/>
</dbReference>
<dbReference type="SUPFAM" id="SSF101478">
    <property type="entry name" value="ADP-ribosylglycohydrolase"/>
    <property type="match status" value="1"/>
</dbReference>
<feature type="binding site" evidence="1">
    <location>
        <position position="280"/>
    </location>
    <ligand>
        <name>Mg(2+)</name>
        <dbReference type="ChEBI" id="CHEBI:18420"/>
        <label>1</label>
    </ligand>
</feature>
<feature type="binding site" evidence="1">
    <location>
        <position position="277"/>
    </location>
    <ligand>
        <name>Mg(2+)</name>
        <dbReference type="ChEBI" id="CHEBI:18420"/>
        <label>1</label>
    </ligand>
</feature>
<sequence>MKLFEKVLQAFAAGDAIGMPTEFMTRNHIKHFLKEDEDFIDPAKSILHKNLFRFQITDDTEQVLYLIKRYSKDGEITIKNTYETLEEWIIKSDAVKKGYIGPNSLKALENIKNGVPVNESGKNGTTCGAAMRVLAPSLCVKKEDEKSLIKGIINCSIPTHNTSLALEGAMGLGFAYHYLACNYPLEEVMKKIKLGCNIGKQSSNYEVAGASSLERIKFIEKYIKSIKEDEELLDFLYNVIGTGLGTNEVFPSAIGIFLYCRENVFKAIKLSSRLGGDTDTIGAISGGLCSLYSKDHNIPYRYINEISTLNNIDFDEYSNMISTMFTV</sequence>
<feature type="binding site" evidence="1">
    <location>
        <position position="58"/>
    </location>
    <ligand>
        <name>Mg(2+)</name>
        <dbReference type="ChEBI" id="CHEBI:18420"/>
        <label>1</label>
    </ligand>
</feature>
<dbReference type="GO" id="GO:0046872">
    <property type="term" value="F:metal ion binding"/>
    <property type="evidence" value="ECO:0007669"/>
    <property type="project" value="UniProtKB-KW"/>
</dbReference>
<dbReference type="Gene3D" id="1.10.4080.10">
    <property type="entry name" value="ADP-ribosylation/Crystallin J1"/>
    <property type="match status" value="1"/>
</dbReference>
<gene>
    <name evidence="2" type="ORF">C7380_11633</name>
</gene>
<dbReference type="InterPro" id="IPR036705">
    <property type="entry name" value="Ribosyl_crysJ1_sf"/>
</dbReference>